<keyword evidence="7" id="KW-1185">Reference proteome</keyword>
<dbReference type="Pfam" id="PF01453">
    <property type="entry name" value="B_lectin"/>
    <property type="match status" value="1"/>
</dbReference>
<sequence length="426" mass="46809">MSETNTSPRKQLMALSPILVSFILIVIPTFLGSIFAISPLKTDTLKPGQQLRDWEQLTSAGGIFTLGFFTPKESSTFELGSAGLRYVGIWFQRAPIDPVWVGNPTKSVSDSSGSLSIDTNGVLKITQADAFPILVNQRPAGQLSLAGNVSATLLDSGNFVVQEIGPGGVASGRVLWQSFDHPTNILLPGMKIGFNLKTKKEVSVTSWISNQVPVSGAFRLGLDPSGANQLLVWRHGEIYWSSGILTNNGSSQLTLDLSRRYIDYDFKFVSDKYMKYFSYTIKKTNSSVLSSWFLDTLGQITVTNVLSSNTSSTWISESSEPCKTDLKNSSAVCITEKPTACRKESEYFEPRRGYMMDNISGYYPYSYGGSLSSSLSDCHGNCWRNCSCIAFQAFSDGCHYWGKGSKFVPDDSIYSKLITYVLDSVK</sequence>
<evidence type="ECO:0000259" key="5">
    <source>
        <dbReference type="PROSITE" id="PS50927"/>
    </source>
</evidence>
<dbReference type="SUPFAM" id="SSF51110">
    <property type="entry name" value="alpha-D-mannose-specific plant lectins"/>
    <property type="match status" value="1"/>
</dbReference>
<keyword evidence="2" id="KW-1015">Disulfide bond</keyword>
<keyword evidence="3" id="KW-0325">Glycoprotein</keyword>
<dbReference type="EMBL" id="JBANAX010000684">
    <property type="protein sequence ID" value="KAL1197818.1"/>
    <property type="molecule type" value="Genomic_DNA"/>
</dbReference>
<protein>
    <submittedName>
        <fullName evidence="6">G-type lectin S-receptor-like serine/threonine-protein kinase</fullName>
    </submittedName>
</protein>
<feature type="domain" description="Bulb-type lectin" evidence="5">
    <location>
        <begin position="42"/>
        <end position="174"/>
    </location>
</feature>
<proteinExistence type="predicted"/>
<keyword evidence="1" id="KW-0732">Signal</keyword>
<dbReference type="AlphaFoldDB" id="A0ABD0ZT67"/>
<dbReference type="InterPro" id="IPR036426">
    <property type="entry name" value="Bulb-type_lectin_dom_sf"/>
</dbReference>
<feature type="transmembrane region" description="Helical" evidence="4">
    <location>
        <begin position="12"/>
        <end position="37"/>
    </location>
</feature>
<dbReference type="PANTHER" id="PTHR32444">
    <property type="entry name" value="BULB-TYPE LECTIN DOMAIN-CONTAINING PROTEIN"/>
    <property type="match status" value="1"/>
</dbReference>
<comment type="caution">
    <text evidence="6">The sequence shown here is derived from an EMBL/GenBank/DDBJ whole genome shotgun (WGS) entry which is preliminary data.</text>
</comment>
<evidence type="ECO:0000256" key="1">
    <source>
        <dbReference type="ARBA" id="ARBA00022729"/>
    </source>
</evidence>
<evidence type="ECO:0000256" key="3">
    <source>
        <dbReference type="ARBA" id="ARBA00023180"/>
    </source>
</evidence>
<evidence type="ECO:0000256" key="2">
    <source>
        <dbReference type="ARBA" id="ARBA00023157"/>
    </source>
</evidence>
<dbReference type="Gene3D" id="2.90.10.10">
    <property type="entry name" value="Bulb-type lectin domain"/>
    <property type="match status" value="1"/>
</dbReference>
<reference evidence="6 7" key="1">
    <citation type="submission" date="2024-04" db="EMBL/GenBank/DDBJ databases">
        <title>Genome assembly C_amara_ONT_v2.</title>
        <authorList>
            <person name="Yant L."/>
            <person name="Moore C."/>
            <person name="Slenker M."/>
        </authorList>
    </citation>
    <scope>NUCLEOTIDE SEQUENCE [LARGE SCALE GENOMIC DNA]</scope>
    <source>
        <tissue evidence="6">Leaf</tissue>
    </source>
</reference>
<name>A0ABD0ZT67_CARAN</name>
<keyword evidence="4" id="KW-1133">Transmembrane helix</keyword>
<dbReference type="PROSITE" id="PS50927">
    <property type="entry name" value="BULB_LECTIN"/>
    <property type="match status" value="1"/>
</dbReference>
<dbReference type="Proteomes" id="UP001558713">
    <property type="component" value="Unassembled WGS sequence"/>
</dbReference>
<evidence type="ECO:0000313" key="6">
    <source>
        <dbReference type="EMBL" id="KAL1197818.1"/>
    </source>
</evidence>
<dbReference type="PANTHER" id="PTHR32444:SF128">
    <property type="entry name" value="CURCULIN-LIKE (MANNOSE-BINDING) LECTIN FAMILY PROTEIN"/>
    <property type="match status" value="1"/>
</dbReference>
<evidence type="ECO:0000256" key="4">
    <source>
        <dbReference type="SAM" id="Phobius"/>
    </source>
</evidence>
<organism evidence="6 7">
    <name type="scientific">Cardamine amara subsp. amara</name>
    <dbReference type="NCBI Taxonomy" id="228776"/>
    <lineage>
        <taxon>Eukaryota</taxon>
        <taxon>Viridiplantae</taxon>
        <taxon>Streptophyta</taxon>
        <taxon>Embryophyta</taxon>
        <taxon>Tracheophyta</taxon>
        <taxon>Spermatophyta</taxon>
        <taxon>Magnoliopsida</taxon>
        <taxon>eudicotyledons</taxon>
        <taxon>Gunneridae</taxon>
        <taxon>Pentapetalae</taxon>
        <taxon>rosids</taxon>
        <taxon>malvids</taxon>
        <taxon>Brassicales</taxon>
        <taxon>Brassicaceae</taxon>
        <taxon>Cardamineae</taxon>
        <taxon>Cardamine</taxon>
    </lineage>
</organism>
<dbReference type="InterPro" id="IPR001480">
    <property type="entry name" value="Bulb-type_lectin_dom"/>
</dbReference>
<accession>A0ABD0ZT67</accession>
<gene>
    <name evidence="6" type="ORF">V5N11_009387</name>
</gene>
<keyword evidence="4" id="KW-0812">Transmembrane</keyword>
<evidence type="ECO:0000313" key="7">
    <source>
        <dbReference type="Proteomes" id="UP001558713"/>
    </source>
</evidence>
<keyword evidence="4" id="KW-0472">Membrane</keyword>
<dbReference type="SMART" id="SM00108">
    <property type="entry name" value="B_lectin"/>
    <property type="match status" value="1"/>
</dbReference>